<evidence type="ECO:0000313" key="3">
    <source>
        <dbReference type="EMBL" id="CEM34793.1"/>
    </source>
</evidence>
<sequence>MPTPLDADHALPTVTRWFALFGAFLTFIVGICHLGENVSTRLVWPKADESFIKDVNGIYFRLALFSLTPEVLIDRWTPIAFGLVGMLVHLRPFNMGFITGCFARFTLFFLILSLFATLPYAGGLGIVFFIYNIIITTVSAALMFWAPYQSASLDIPIGDPRYAPPSHSNTRERSASNGPLKASGGDGRYDQTEAETGRHTHPQQNSSIHGTTATPTGESSARSSLGHHRTHSGNVNAAVYGRGGAPPVQVQHHVQHGAPQSPSLPDPSFAGTQAVYHANDQQLQQAAPQYRQAQVVRPREAGTSAKTAAEMQSGGAVGDFSPPIQVQSSLSNSQFHQHHHHHHQQQQQQQQQELPADPLQVHLGSLGGYDYSREGSRYQTSY</sequence>
<organism evidence="3">
    <name type="scientific">Chromera velia CCMP2878</name>
    <dbReference type="NCBI Taxonomy" id="1169474"/>
    <lineage>
        <taxon>Eukaryota</taxon>
        <taxon>Sar</taxon>
        <taxon>Alveolata</taxon>
        <taxon>Colpodellida</taxon>
        <taxon>Chromeraceae</taxon>
        <taxon>Chromera</taxon>
    </lineage>
</organism>
<protein>
    <submittedName>
        <fullName evidence="3">Uncharacterized protein</fullName>
    </submittedName>
</protein>
<feature type="region of interest" description="Disordered" evidence="1">
    <location>
        <begin position="162"/>
        <end position="271"/>
    </location>
</feature>
<evidence type="ECO:0000256" key="1">
    <source>
        <dbReference type="SAM" id="MobiDB-lite"/>
    </source>
</evidence>
<reference evidence="3" key="1">
    <citation type="submission" date="2014-11" db="EMBL/GenBank/DDBJ databases">
        <authorList>
            <person name="Otto D Thomas"/>
            <person name="Naeem Raeece"/>
        </authorList>
    </citation>
    <scope>NUCLEOTIDE SEQUENCE</scope>
</reference>
<feature type="compositionally biased region" description="Polar residues" evidence="1">
    <location>
        <begin position="202"/>
        <end position="223"/>
    </location>
</feature>
<keyword evidence="2" id="KW-0472">Membrane</keyword>
<keyword evidence="2" id="KW-0812">Transmembrane</keyword>
<dbReference type="VEuPathDB" id="CryptoDB:Cvel_23525"/>
<feature type="region of interest" description="Disordered" evidence="1">
    <location>
        <begin position="296"/>
        <end position="382"/>
    </location>
</feature>
<accession>A0A0G4GV70</accession>
<proteinExistence type="predicted"/>
<keyword evidence="2" id="KW-1133">Transmembrane helix</keyword>
<gene>
    <name evidence="3" type="ORF">Cvel_23525</name>
</gene>
<dbReference type="AlphaFoldDB" id="A0A0G4GV70"/>
<feature type="compositionally biased region" description="Basic and acidic residues" evidence="1">
    <location>
        <begin position="187"/>
        <end position="198"/>
    </location>
</feature>
<feature type="transmembrane region" description="Helical" evidence="2">
    <location>
        <begin position="14"/>
        <end position="34"/>
    </location>
</feature>
<name>A0A0G4GV70_9ALVE</name>
<feature type="compositionally biased region" description="Polar residues" evidence="1">
    <location>
        <begin position="324"/>
        <end position="335"/>
    </location>
</feature>
<evidence type="ECO:0000256" key="2">
    <source>
        <dbReference type="SAM" id="Phobius"/>
    </source>
</evidence>
<feature type="transmembrane region" description="Helical" evidence="2">
    <location>
        <begin position="96"/>
        <end position="118"/>
    </location>
</feature>
<feature type="transmembrane region" description="Helical" evidence="2">
    <location>
        <begin position="124"/>
        <end position="146"/>
    </location>
</feature>
<dbReference type="EMBL" id="CDMZ01001585">
    <property type="protein sequence ID" value="CEM34793.1"/>
    <property type="molecule type" value="Genomic_DNA"/>
</dbReference>